<dbReference type="EMBL" id="AYXG01000032">
    <property type="protein sequence ID" value="EWC63826.1"/>
    <property type="molecule type" value="Genomic_DNA"/>
</dbReference>
<dbReference type="STRING" id="909613.UO65_0850"/>
<proteinExistence type="predicted"/>
<dbReference type="AlphaFoldDB" id="W7J4A8"/>
<dbReference type="Proteomes" id="UP000019277">
    <property type="component" value="Unassembled WGS sequence"/>
</dbReference>
<evidence type="ECO:0000313" key="2">
    <source>
        <dbReference type="Proteomes" id="UP000019277"/>
    </source>
</evidence>
<name>W7J4A8_9PSEU</name>
<gene>
    <name evidence="1" type="ORF">UO65_0850</name>
</gene>
<evidence type="ECO:0000313" key="1">
    <source>
        <dbReference type="EMBL" id="EWC63826.1"/>
    </source>
</evidence>
<sequence length="53" mass="5787">MELGVGVRRAPEFRFRERGVAWIFGGITVTSLEGTGAVVATSLSQRIAYSWCP</sequence>
<reference evidence="1 2" key="1">
    <citation type="journal article" date="2014" name="Genome Announc.">
        <title>Draft Genome Sequence of the Antitrypanosomally Active Sponge-Associated Bacterium Actinokineospora sp. Strain EG49.</title>
        <authorList>
            <person name="Harjes J."/>
            <person name="Ryu T."/>
            <person name="Abdelmohsen U.R."/>
            <person name="Moitinho-Silva L."/>
            <person name="Horn H."/>
            <person name="Ravasi T."/>
            <person name="Hentschel U."/>
        </authorList>
    </citation>
    <scope>NUCLEOTIDE SEQUENCE [LARGE SCALE GENOMIC DNA]</scope>
    <source>
        <strain evidence="1 2">EG49</strain>
    </source>
</reference>
<keyword evidence="2" id="KW-1185">Reference proteome</keyword>
<accession>W7J4A8</accession>
<organism evidence="1 2">
    <name type="scientific">Actinokineospora spheciospongiae</name>
    <dbReference type="NCBI Taxonomy" id="909613"/>
    <lineage>
        <taxon>Bacteria</taxon>
        <taxon>Bacillati</taxon>
        <taxon>Actinomycetota</taxon>
        <taxon>Actinomycetes</taxon>
        <taxon>Pseudonocardiales</taxon>
        <taxon>Pseudonocardiaceae</taxon>
        <taxon>Actinokineospora</taxon>
    </lineage>
</organism>
<protein>
    <submittedName>
        <fullName evidence="1">Uncharacterized protein</fullName>
    </submittedName>
</protein>
<comment type="caution">
    <text evidence="1">The sequence shown here is derived from an EMBL/GenBank/DDBJ whole genome shotgun (WGS) entry which is preliminary data.</text>
</comment>